<reference evidence="1" key="1">
    <citation type="submission" date="2017-12" db="EMBL/GenBank/DDBJ databases">
        <title>First report on the novel genomospecies/subspecies of Pectobacterium carotovorum in Russia.</title>
        <authorList>
            <person name="Shirshikov F.V."/>
            <person name="Miroshnikov K."/>
            <person name="Toshakov S.V."/>
            <person name="Kabanova A.P."/>
            <person name="Barannik A.P."/>
            <person name="Shneider M."/>
            <person name="Ignatov A.N."/>
            <person name="Miroshnikov K.A."/>
        </authorList>
    </citation>
    <scope>NUCLEOTIDE SEQUENCE [LARGE SCALE GENOMIC DNA]</scope>
    <source>
        <strain evidence="1">F131</strain>
    </source>
</reference>
<dbReference type="EMBL" id="CP065030">
    <property type="protein sequence ID" value="QPK15917.1"/>
    <property type="molecule type" value="Genomic_DNA"/>
</dbReference>
<dbReference type="RefSeq" id="WP_103971416.1">
    <property type="nucleotide sequence ID" value="NZ_CAKLIT010000005.1"/>
</dbReference>
<sequence>MAVYTTKLFDKKLKSEILSDCYLCEIAHEVMNGRFEGDFGGGVIKKRIALNAGKSAGARTIIFFKLGSNLFFADGWKKNQVRKGVKEIQDDELAVYKDIAGDLLQLTVQQIAQLVKVKELREVECDGCKDERAAGNGKKPA</sequence>
<name>A0A855MIC5_9GAMM</name>
<proteinExistence type="predicted"/>
<dbReference type="InterPro" id="IPR009387">
    <property type="entry name" value="HigB-2"/>
</dbReference>
<accession>A0A855MIC5</accession>
<gene>
    <name evidence="2" type="ORF">F131LOC_000440</name>
    <name evidence="1" type="ORF">F131LOC_01868</name>
</gene>
<dbReference type="PIRSF" id="PIRSF018634">
    <property type="entry name" value="UCP018634"/>
    <property type="match status" value="1"/>
</dbReference>
<protein>
    <submittedName>
        <fullName evidence="1">Toxin RelE</fullName>
    </submittedName>
    <submittedName>
        <fullName evidence="2">Type II toxin-antitoxin system RelE/ParE family toxin</fullName>
    </submittedName>
</protein>
<dbReference type="EMBL" id="PDVW01000008">
    <property type="protein sequence ID" value="POY50319.1"/>
    <property type="molecule type" value="Genomic_DNA"/>
</dbReference>
<evidence type="ECO:0000313" key="1">
    <source>
        <dbReference type="EMBL" id="POY50319.1"/>
    </source>
</evidence>
<dbReference type="AlphaFoldDB" id="A0A855MIC5"/>
<evidence type="ECO:0000313" key="2">
    <source>
        <dbReference type="EMBL" id="QPK15917.1"/>
    </source>
</evidence>
<dbReference type="Pfam" id="PF06296">
    <property type="entry name" value="RelE"/>
    <property type="match status" value="1"/>
</dbReference>
<reference evidence="2 3" key="2">
    <citation type="submission" date="2020-11" db="EMBL/GenBank/DDBJ databases">
        <title>Complete genome sequence of Pectobacterium versatile F131.</title>
        <authorList>
            <person name="Shirshikov F.V."/>
            <person name="Miroshnikov K."/>
            <person name="Toshakov S.V."/>
            <person name="Kabanova A.P."/>
            <person name="Barannik A.P."/>
            <person name="Shneider M."/>
            <person name="Ignatov A.N."/>
            <person name="Miroshnikov K.A."/>
            <person name="Mikhailova Y.V."/>
            <person name="Shelenkov A."/>
            <person name="Yanushevich Y.G."/>
            <person name="Evseev P.V."/>
        </authorList>
    </citation>
    <scope>NUCLEOTIDE SEQUENCE [LARGE SCALE GENOMIC DNA]</scope>
    <source>
        <strain evidence="2 3">F131</strain>
    </source>
</reference>
<dbReference type="Proteomes" id="UP000237284">
    <property type="component" value="Chromosome"/>
</dbReference>
<evidence type="ECO:0000313" key="3">
    <source>
        <dbReference type="Proteomes" id="UP000237284"/>
    </source>
</evidence>
<organism evidence="1">
    <name type="scientific">Pectobacterium versatile</name>
    <dbReference type="NCBI Taxonomy" id="2488639"/>
    <lineage>
        <taxon>Bacteria</taxon>
        <taxon>Pseudomonadati</taxon>
        <taxon>Pseudomonadota</taxon>
        <taxon>Gammaproteobacteria</taxon>
        <taxon>Enterobacterales</taxon>
        <taxon>Pectobacteriaceae</taxon>
        <taxon>Pectobacterium</taxon>
    </lineage>
</organism>